<keyword evidence="4" id="KW-0572">Peptidoglycan-anchor</keyword>
<evidence type="ECO:0000313" key="10">
    <source>
        <dbReference type="Proteomes" id="UP000481583"/>
    </source>
</evidence>
<evidence type="ECO:0000313" key="9">
    <source>
        <dbReference type="EMBL" id="NGN66591.1"/>
    </source>
</evidence>
<reference evidence="9 10" key="1">
    <citation type="submission" date="2020-02" db="EMBL/GenBank/DDBJ databases">
        <title>Whole-genome analyses of novel actinobacteria.</title>
        <authorList>
            <person name="Sahin N."/>
        </authorList>
    </citation>
    <scope>NUCLEOTIDE SEQUENCE [LARGE SCALE GENOMIC DNA]</scope>
    <source>
        <strain evidence="9 10">A7024</strain>
    </source>
</reference>
<dbReference type="Proteomes" id="UP000481583">
    <property type="component" value="Unassembled WGS sequence"/>
</dbReference>
<name>A0A6G4U5W5_9ACTN</name>
<dbReference type="InterPro" id="IPR019931">
    <property type="entry name" value="LPXTG_anchor"/>
</dbReference>
<keyword evidence="6" id="KW-1133">Transmembrane helix</keyword>
<dbReference type="NCBIfam" id="NF041527">
    <property type="entry name" value="SCO1860_LAETG"/>
    <property type="match status" value="1"/>
</dbReference>
<feature type="transmembrane region" description="Helical" evidence="6">
    <location>
        <begin position="289"/>
        <end position="308"/>
    </location>
</feature>
<dbReference type="PROSITE" id="PS50847">
    <property type="entry name" value="GRAM_POS_ANCHORING"/>
    <property type="match status" value="1"/>
</dbReference>
<evidence type="ECO:0000259" key="8">
    <source>
        <dbReference type="PROSITE" id="PS50847"/>
    </source>
</evidence>
<feature type="chain" id="PRO_5026206147" evidence="7">
    <location>
        <begin position="34"/>
        <end position="314"/>
    </location>
</feature>
<comment type="caution">
    <text evidence="9">The sequence shown here is derived from an EMBL/GenBank/DDBJ whole genome shotgun (WGS) entry which is preliminary data.</text>
</comment>
<keyword evidence="3 7" id="KW-0732">Signal</keyword>
<evidence type="ECO:0000256" key="1">
    <source>
        <dbReference type="ARBA" id="ARBA00022512"/>
    </source>
</evidence>
<accession>A0A6G4U5W5</accession>
<dbReference type="NCBIfam" id="NF041528">
    <property type="entry name" value="strep_LAETG"/>
    <property type="match status" value="1"/>
</dbReference>
<protein>
    <submittedName>
        <fullName evidence="9">LPXTG cell wall anchor domain-containing protein</fullName>
    </submittedName>
</protein>
<keyword evidence="6" id="KW-0812">Transmembrane</keyword>
<dbReference type="EMBL" id="JAAKZV010000102">
    <property type="protein sequence ID" value="NGN66591.1"/>
    <property type="molecule type" value="Genomic_DNA"/>
</dbReference>
<evidence type="ECO:0000256" key="2">
    <source>
        <dbReference type="ARBA" id="ARBA00022525"/>
    </source>
</evidence>
<keyword evidence="1" id="KW-0134">Cell wall</keyword>
<gene>
    <name evidence="9" type="ORF">G5C51_22145</name>
</gene>
<dbReference type="AlphaFoldDB" id="A0A6G4U5W5"/>
<dbReference type="RefSeq" id="WP_165239904.1">
    <property type="nucleotide sequence ID" value="NZ_JAAKZV010000102.1"/>
</dbReference>
<feature type="region of interest" description="Disordered" evidence="5">
    <location>
        <begin position="242"/>
        <end position="284"/>
    </location>
</feature>
<dbReference type="InterPro" id="IPR048202">
    <property type="entry name" value="SCO1860-like"/>
</dbReference>
<evidence type="ECO:0000256" key="7">
    <source>
        <dbReference type="SAM" id="SignalP"/>
    </source>
</evidence>
<feature type="signal peptide" evidence="7">
    <location>
        <begin position="1"/>
        <end position="33"/>
    </location>
</feature>
<proteinExistence type="predicted"/>
<evidence type="ECO:0000256" key="5">
    <source>
        <dbReference type="SAM" id="MobiDB-lite"/>
    </source>
</evidence>
<evidence type="ECO:0000256" key="6">
    <source>
        <dbReference type="SAM" id="Phobius"/>
    </source>
</evidence>
<feature type="domain" description="Gram-positive cocci surface proteins LPxTG" evidence="8">
    <location>
        <begin position="278"/>
        <end position="314"/>
    </location>
</feature>
<evidence type="ECO:0000256" key="3">
    <source>
        <dbReference type="ARBA" id="ARBA00022729"/>
    </source>
</evidence>
<keyword evidence="10" id="KW-1185">Reference proteome</keyword>
<sequence length="314" mass="31288">MNSTAVALTARRTLTTLAATALIGASAPVLAHAANGDGTSDSGDGRAAAAVLRSQLDVSLLNKTVNVPLRATLNEVQAPKVAEKTALTLSLDGVDKGQPFRMLGADVATAKASADKHKAEAMSRLAHAKVHVPGLPALSLIEVGAVTSTAVCAAGEKPVADSKLVGPVRILGKKLNVTAGGAPAKVTVPGVGEVSLGFSQTHTTDRDATAAALKLKVSVNPLKLNVAEVEGEVALVEASCTAPSAPKSHKGKTLPAPVEKKDVKAQGAAAPAKSGENLAETGGDSSTPYLIGGAAILVGAGLGSLALARKRAGR</sequence>
<keyword evidence="2" id="KW-0964">Secreted</keyword>
<evidence type="ECO:0000256" key="4">
    <source>
        <dbReference type="ARBA" id="ARBA00023088"/>
    </source>
</evidence>
<dbReference type="NCBIfam" id="TIGR01167">
    <property type="entry name" value="LPXTG_anchor"/>
    <property type="match status" value="1"/>
</dbReference>
<organism evidence="9 10">
    <name type="scientific">Streptomyces coryli</name>
    <dbReference type="NCBI Taxonomy" id="1128680"/>
    <lineage>
        <taxon>Bacteria</taxon>
        <taxon>Bacillati</taxon>
        <taxon>Actinomycetota</taxon>
        <taxon>Actinomycetes</taxon>
        <taxon>Kitasatosporales</taxon>
        <taxon>Streptomycetaceae</taxon>
        <taxon>Streptomyces</taxon>
    </lineage>
</organism>
<keyword evidence="6" id="KW-0472">Membrane</keyword>